<sequence>MAGKAEFNVQDKNDRCVFSEKGSFSVGAGIKKNVDTKTRRKTKDWFLVNHLEKSEVLNGEECVEK</sequence>
<evidence type="ECO:0000313" key="1">
    <source>
        <dbReference type="EMBL" id="EKC27288.1"/>
    </source>
</evidence>
<gene>
    <name evidence="1" type="ORF">CGI_10004367</name>
</gene>
<dbReference type="AlphaFoldDB" id="K1Q032"/>
<protein>
    <submittedName>
        <fullName evidence="1">Uncharacterized protein</fullName>
    </submittedName>
</protein>
<dbReference type="EMBL" id="JH816137">
    <property type="protein sequence ID" value="EKC27288.1"/>
    <property type="molecule type" value="Genomic_DNA"/>
</dbReference>
<name>K1Q032_MAGGI</name>
<dbReference type="HOGENOM" id="CLU_2851836_0_0_1"/>
<reference evidence="1" key="1">
    <citation type="journal article" date="2012" name="Nature">
        <title>The oyster genome reveals stress adaptation and complexity of shell formation.</title>
        <authorList>
            <person name="Zhang G."/>
            <person name="Fang X."/>
            <person name="Guo X."/>
            <person name="Li L."/>
            <person name="Luo R."/>
            <person name="Xu F."/>
            <person name="Yang P."/>
            <person name="Zhang L."/>
            <person name="Wang X."/>
            <person name="Qi H."/>
            <person name="Xiong Z."/>
            <person name="Que H."/>
            <person name="Xie Y."/>
            <person name="Holland P.W."/>
            <person name="Paps J."/>
            <person name="Zhu Y."/>
            <person name="Wu F."/>
            <person name="Chen Y."/>
            <person name="Wang J."/>
            <person name="Peng C."/>
            <person name="Meng J."/>
            <person name="Yang L."/>
            <person name="Liu J."/>
            <person name="Wen B."/>
            <person name="Zhang N."/>
            <person name="Huang Z."/>
            <person name="Zhu Q."/>
            <person name="Feng Y."/>
            <person name="Mount A."/>
            <person name="Hedgecock D."/>
            <person name="Xu Z."/>
            <person name="Liu Y."/>
            <person name="Domazet-Loso T."/>
            <person name="Du Y."/>
            <person name="Sun X."/>
            <person name="Zhang S."/>
            <person name="Liu B."/>
            <person name="Cheng P."/>
            <person name="Jiang X."/>
            <person name="Li J."/>
            <person name="Fan D."/>
            <person name="Wang W."/>
            <person name="Fu W."/>
            <person name="Wang T."/>
            <person name="Wang B."/>
            <person name="Zhang J."/>
            <person name="Peng Z."/>
            <person name="Li Y."/>
            <person name="Li N."/>
            <person name="Wang J."/>
            <person name="Chen M."/>
            <person name="He Y."/>
            <person name="Tan F."/>
            <person name="Song X."/>
            <person name="Zheng Q."/>
            <person name="Huang R."/>
            <person name="Yang H."/>
            <person name="Du X."/>
            <person name="Chen L."/>
            <person name="Yang M."/>
            <person name="Gaffney P.M."/>
            <person name="Wang S."/>
            <person name="Luo L."/>
            <person name="She Z."/>
            <person name="Ming Y."/>
            <person name="Huang W."/>
            <person name="Zhang S."/>
            <person name="Huang B."/>
            <person name="Zhang Y."/>
            <person name="Qu T."/>
            <person name="Ni P."/>
            <person name="Miao G."/>
            <person name="Wang J."/>
            <person name="Wang Q."/>
            <person name="Steinberg C.E."/>
            <person name="Wang H."/>
            <person name="Li N."/>
            <person name="Qian L."/>
            <person name="Zhang G."/>
            <person name="Li Y."/>
            <person name="Yang H."/>
            <person name="Liu X."/>
            <person name="Wang J."/>
            <person name="Yin Y."/>
            <person name="Wang J."/>
        </authorList>
    </citation>
    <scope>NUCLEOTIDE SEQUENCE [LARGE SCALE GENOMIC DNA]</scope>
    <source>
        <strain evidence="1">05x7-T-G4-1.051#20</strain>
    </source>
</reference>
<organism evidence="1">
    <name type="scientific">Magallana gigas</name>
    <name type="common">Pacific oyster</name>
    <name type="synonym">Crassostrea gigas</name>
    <dbReference type="NCBI Taxonomy" id="29159"/>
    <lineage>
        <taxon>Eukaryota</taxon>
        <taxon>Metazoa</taxon>
        <taxon>Spiralia</taxon>
        <taxon>Lophotrochozoa</taxon>
        <taxon>Mollusca</taxon>
        <taxon>Bivalvia</taxon>
        <taxon>Autobranchia</taxon>
        <taxon>Pteriomorphia</taxon>
        <taxon>Ostreida</taxon>
        <taxon>Ostreoidea</taxon>
        <taxon>Ostreidae</taxon>
        <taxon>Magallana</taxon>
    </lineage>
</organism>
<proteinExistence type="predicted"/>
<dbReference type="InParanoid" id="K1Q032"/>
<accession>K1Q032</accession>